<dbReference type="GO" id="GO:0003735">
    <property type="term" value="F:structural constituent of ribosome"/>
    <property type="evidence" value="ECO:0007669"/>
    <property type="project" value="TreeGrafter"/>
</dbReference>
<evidence type="ECO:0000256" key="1">
    <source>
        <dbReference type="ARBA" id="ARBA00007594"/>
    </source>
</evidence>
<evidence type="ECO:0000313" key="5">
    <source>
        <dbReference type="EMBL" id="KAJ4959358.1"/>
    </source>
</evidence>
<dbReference type="Pfam" id="PF00327">
    <property type="entry name" value="Ribosomal_L30"/>
    <property type="match status" value="1"/>
</dbReference>
<keyword evidence="6" id="KW-1185">Reference proteome</keyword>
<dbReference type="Proteomes" id="UP001141806">
    <property type="component" value="Unassembled WGS sequence"/>
</dbReference>
<name>A0A9Q0K2R5_9MAGN</name>
<dbReference type="PANTHER" id="PTHR11524">
    <property type="entry name" value="60S RIBOSOMAL PROTEIN L7"/>
    <property type="match status" value="1"/>
</dbReference>
<feature type="domain" description="Large ribosomal subunit protein uL30-like ferredoxin-like fold" evidence="4">
    <location>
        <begin position="1"/>
        <end position="40"/>
    </location>
</feature>
<gene>
    <name evidence="5" type="ORF">NE237_026469</name>
</gene>
<dbReference type="GO" id="GO:0022625">
    <property type="term" value="C:cytosolic large ribosomal subunit"/>
    <property type="evidence" value="ECO:0007669"/>
    <property type="project" value="TreeGrafter"/>
</dbReference>
<dbReference type="FunFam" id="3.30.1390.20:FF:000004">
    <property type="entry name" value="60S ribosomal protein L7"/>
    <property type="match status" value="1"/>
</dbReference>
<dbReference type="InterPro" id="IPR039699">
    <property type="entry name" value="Ribosomal_uL30"/>
</dbReference>
<keyword evidence="3" id="KW-0687">Ribonucleoprotein</keyword>
<dbReference type="AlphaFoldDB" id="A0A9Q0K2R5"/>
<organism evidence="5 6">
    <name type="scientific">Protea cynaroides</name>
    <dbReference type="NCBI Taxonomy" id="273540"/>
    <lineage>
        <taxon>Eukaryota</taxon>
        <taxon>Viridiplantae</taxon>
        <taxon>Streptophyta</taxon>
        <taxon>Embryophyta</taxon>
        <taxon>Tracheophyta</taxon>
        <taxon>Spermatophyta</taxon>
        <taxon>Magnoliopsida</taxon>
        <taxon>Proteales</taxon>
        <taxon>Proteaceae</taxon>
        <taxon>Protea</taxon>
    </lineage>
</organism>
<dbReference type="EMBL" id="JAMYWD010000010">
    <property type="protein sequence ID" value="KAJ4959358.1"/>
    <property type="molecule type" value="Genomic_DNA"/>
</dbReference>
<comment type="caution">
    <text evidence="5">The sequence shown here is derived from an EMBL/GenBank/DDBJ whole genome shotgun (WGS) entry which is preliminary data.</text>
</comment>
<dbReference type="Gene3D" id="3.30.1390.20">
    <property type="entry name" value="Ribosomal protein L30, ferredoxin-like fold domain"/>
    <property type="match status" value="1"/>
</dbReference>
<reference evidence="5" key="1">
    <citation type="journal article" date="2023" name="Plant J.">
        <title>The genome of the king protea, Protea cynaroides.</title>
        <authorList>
            <person name="Chang J."/>
            <person name="Duong T.A."/>
            <person name="Schoeman C."/>
            <person name="Ma X."/>
            <person name="Roodt D."/>
            <person name="Barker N."/>
            <person name="Li Z."/>
            <person name="Van de Peer Y."/>
            <person name="Mizrachi E."/>
        </authorList>
    </citation>
    <scope>NUCLEOTIDE SEQUENCE</scope>
    <source>
        <tissue evidence="5">Young leaves</tissue>
    </source>
</reference>
<evidence type="ECO:0000313" key="6">
    <source>
        <dbReference type="Proteomes" id="UP001141806"/>
    </source>
</evidence>
<dbReference type="OrthoDB" id="28644at2759"/>
<dbReference type="InterPro" id="IPR016082">
    <property type="entry name" value="Ribosomal_uL30_ferredoxin-like"/>
</dbReference>
<comment type="similarity">
    <text evidence="1">Belongs to the universal ribosomal protein uL30 family.</text>
</comment>
<evidence type="ECO:0000256" key="2">
    <source>
        <dbReference type="ARBA" id="ARBA00022980"/>
    </source>
</evidence>
<dbReference type="InterPro" id="IPR035808">
    <property type="entry name" value="Ribosomal_uL30_euk_arc"/>
</dbReference>
<keyword evidence="2" id="KW-0689">Ribosomal protein</keyword>
<dbReference type="GO" id="GO:0003723">
    <property type="term" value="F:RNA binding"/>
    <property type="evidence" value="ECO:0007669"/>
    <property type="project" value="TreeGrafter"/>
</dbReference>
<dbReference type="GO" id="GO:0000463">
    <property type="term" value="P:maturation of LSU-rRNA from tricistronic rRNA transcript (SSU-rRNA, 5.8S rRNA, LSU-rRNA)"/>
    <property type="evidence" value="ECO:0007669"/>
    <property type="project" value="TreeGrafter"/>
</dbReference>
<protein>
    <recommendedName>
        <fullName evidence="4">Large ribosomal subunit protein uL30-like ferredoxin-like fold domain-containing protein</fullName>
    </recommendedName>
</protein>
<dbReference type="PANTHER" id="PTHR11524:SF36">
    <property type="entry name" value="LARGE RIBOSOMAL SUBUNIT PROTEIN UL30Z"/>
    <property type="match status" value="1"/>
</dbReference>
<evidence type="ECO:0000256" key="3">
    <source>
        <dbReference type="ARBA" id="ARBA00023274"/>
    </source>
</evidence>
<proteinExistence type="inferred from homology"/>
<accession>A0A9Q0K2R5</accession>
<dbReference type="InterPro" id="IPR036919">
    <property type="entry name" value="Ribo_uL30_ferredoxin-like_sf"/>
</dbReference>
<dbReference type="CDD" id="cd01657">
    <property type="entry name" value="Ribosomal_L7_archeal_euk"/>
    <property type="match status" value="1"/>
</dbReference>
<dbReference type="SUPFAM" id="SSF55129">
    <property type="entry name" value="Ribosomal protein L30p/L7e"/>
    <property type="match status" value="1"/>
</dbReference>
<sequence>MHPKTRKILHYLRLKRIFAGMFVKANDGIMDMLRRVEPYVTYGYPNLKSVKELIYKKGCGKIDGQRVPLTDNNIIEQALGKYGIICMQKILYMRLLLLGCILKMLSVFCGPSSSTSQKKGHNVILFNGLEVDYSAHSAKDAVYDDYDPTDDLHGAGLASLNEEINPKRIKTPGLTS</sequence>
<evidence type="ECO:0000259" key="4">
    <source>
        <dbReference type="Pfam" id="PF00327"/>
    </source>
</evidence>